<proteinExistence type="predicted"/>
<dbReference type="AlphaFoldDB" id="A0A0E9SCS3"/>
<reference evidence="2" key="1">
    <citation type="submission" date="2014-11" db="EMBL/GenBank/DDBJ databases">
        <authorList>
            <person name="Amaro Gonzalez C."/>
        </authorList>
    </citation>
    <scope>NUCLEOTIDE SEQUENCE</scope>
</reference>
<reference evidence="2" key="2">
    <citation type="journal article" date="2015" name="Fish Shellfish Immunol.">
        <title>Early steps in the European eel (Anguilla anguilla)-Vibrio vulnificus interaction in the gills: Role of the RtxA13 toxin.</title>
        <authorList>
            <person name="Callol A."/>
            <person name="Pajuelo D."/>
            <person name="Ebbesson L."/>
            <person name="Teles M."/>
            <person name="MacKenzie S."/>
            <person name="Amaro C."/>
        </authorList>
    </citation>
    <scope>NUCLEOTIDE SEQUENCE</scope>
</reference>
<protein>
    <submittedName>
        <fullName evidence="2">Uncharacterized protein</fullName>
    </submittedName>
</protein>
<evidence type="ECO:0000256" key="1">
    <source>
        <dbReference type="SAM" id="MobiDB-lite"/>
    </source>
</evidence>
<name>A0A0E9SCS3_ANGAN</name>
<sequence length="89" mass="8789">MQSKNTGSKNRGKSKVWPLNLIRGKPAVPTPVQTCHGSDPISRSSGGQGVVGVRSVHSPVTVTVGGGCGSGCPGYGSGLSEAVGSVTAI</sequence>
<organism evidence="2">
    <name type="scientific">Anguilla anguilla</name>
    <name type="common">European freshwater eel</name>
    <name type="synonym">Muraena anguilla</name>
    <dbReference type="NCBI Taxonomy" id="7936"/>
    <lineage>
        <taxon>Eukaryota</taxon>
        <taxon>Metazoa</taxon>
        <taxon>Chordata</taxon>
        <taxon>Craniata</taxon>
        <taxon>Vertebrata</taxon>
        <taxon>Euteleostomi</taxon>
        <taxon>Actinopterygii</taxon>
        <taxon>Neopterygii</taxon>
        <taxon>Teleostei</taxon>
        <taxon>Anguilliformes</taxon>
        <taxon>Anguillidae</taxon>
        <taxon>Anguilla</taxon>
    </lineage>
</organism>
<evidence type="ECO:0000313" key="2">
    <source>
        <dbReference type="EMBL" id="JAH39076.1"/>
    </source>
</evidence>
<feature type="region of interest" description="Disordered" evidence="1">
    <location>
        <begin position="1"/>
        <end position="52"/>
    </location>
</feature>
<dbReference type="EMBL" id="GBXM01069501">
    <property type="protein sequence ID" value="JAH39076.1"/>
    <property type="molecule type" value="Transcribed_RNA"/>
</dbReference>
<accession>A0A0E9SCS3</accession>